<accession>T1HGB5</accession>
<organism evidence="1 2">
    <name type="scientific">Rhodnius prolixus</name>
    <name type="common">Triatomid bug</name>
    <dbReference type="NCBI Taxonomy" id="13249"/>
    <lineage>
        <taxon>Eukaryota</taxon>
        <taxon>Metazoa</taxon>
        <taxon>Ecdysozoa</taxon>
        <taxon>Arthropoda</taxon>
        <taxon>Hexapoda</taxon>
        <taxon>Insecta</taxon>
        <taxon>Pterygota</taxon>
        <taxon>Neoptera</taxon>
        <taxon>Paraneoptera</taxon>
        <taxon>Hemiptera</taxon>
        <taxon>Heteroptera</taxon>
        <taxon>Panheteroptera</taxon>
        <taxon>Cimicomorpha</taxon>
        <taxon>Reduviidae</taxon>
        <taxon>Triatominae</taxon>
        <taxon>Rhodnius</taxon>
    </lineage>
</organism>
<dbReference type="AlphaFoldDB" id="T1HGB5"/>
<keyword evidence="2" id="KW-1185">Reference proteome</keyword>
<reference evidence="1" key="1">
    <citation type="submission" date="2015-05" db="UniProtKB">
        <authorList>
            <consortium name="EnsemblMetazoa"/>
        </authorList>
    </citation>
    <scope>IDENTIFICATION</scope>
</reference>
<sequence length="145" mass="17435">MNDEDLKKIFPPKWKWESSKMLKPRDTFASSEFSELVPFRPSFENDKSHPNMFDVLSMEFERIWRRELNMSARAPVIRKYRSVAILIRPQIMKKKKTVKSDERSKPLFYMKKFLKVPARVNSFRPKDDKVWNKIVSNKNVENSHK</sequence>
<evidence type="ECO:0000313" key="1">
    <source>
        <dbReference type="EnsemblMetazoa" id="RPRC003088-PA"/>
    </source>
</evidence>
<dbReference type="HOGENOM" id="CLU_1789248_0_0_1"/>
<proteinExistence type="predicted"/>
<dbReference type="EMBL" id="ACPB03015960">
    <property type="status" value="NOT_ANNOTATED_CDS"/>
    <property type="molecule type" value="Genomic_DNA"/>
</dbReference>
<dbReference type="GeneID" id="141461029"/>
<dbReference type="VEuPathDB" id="VectorBase:RPRC003088"/>
<dbReference type="InParanoid" id="T1HGB5"/>
<dbReference type="RefSeq" id="XP_073997747.1">
    <property type="nucleotide sequence ID" value="XM_074141646.1"/>
</dbReference>
<evidence type="ECO:0000313" key="2">
    <source>
        <dbReference type="Proteomes" id="UP000015103"/>
    </source>
</evidence>
<dbReference type="Proteomes" id="UP000015103">
    <property type="component" value="Unassembled WGS sequence"/>
</dbReference>
<dbReference type="EnsemblMetazoa" id="RPRC003088-RA">
    <property type="protein sequence ID" value="RPRC003088-PA"/>
    <property type="gene ID" value="RPRC003088"/>
</dbReference>
<name>T1HGB5_RHOPR</name>
<protein>
    <submittedName>
        <fullName evidence="1">Uncharacterized protein</fullName>
    </submittedName>
</protein>